<proteinExistence type="predicted"/>
<accession>H6RMW2</accession>
<reference evidence="3" key="2">
    <citation type="submission" date="2012-02" db="EMBL/GenBank/DDBJ databases">
        <title>Complete genome sequence of Blastococcus saxobsidens strain DD2.</title>
        <authorList>
            <person name="Genoscope."/>
        </authorList>
    </citation>
    <scope>NUCLEOTIDE SEQUENCE [LARGE SCALE GENOMIC DNA]</scope>
    <source>
        <strain evidence="3">DD2</strain>
    </source>
</reference>
<dbReference type="EMBL" id="FO117623">
    <property type="protein sequence ID" value="CCG05150.1"/>
    <property type="molecule type" value="Genomic_DNA"/>
</dbReference>
<dbReference type="Proteomes" id="UP000007517">
    <property type="component" value="Chromosome"/>
</dbReference>
<name>H6RMW2_BLASD</name>
<evidence type="ECO:0000313" key="2">
    <source>
        <dbReference type="EMBL" id="CCG05150.1"/>
    </source>
</evidence>
<organism evidence="2 3">
    <name type="scientific">Blastococcus saxobsidens (strain DD2)</name>
    <dbReference type="NCBI Taxonomy" id="1146883"/>
    <lineage>
        <taxon>Bacteria</taxon>
        <taxon>Bacillati</taxon>
        <taxon>Actinomycetota</taxon>
        <taxon>Actinomycetes</taxon>
        <taxon>Geodermatophilales</taxon>
        <taxon>Geodermatophilaceae</taxon>
        <taxon>Blastococcus</taxon>
    </lineage>
</organism>
<dbReference type="KEGG" id="bsd:BLASA_4327"/>
<protein>
    <submittedName>
        <fullName evidence="2">Uncharacterized protein</fullName>
    </submittedName>
</protein>
<sequence length="42" mass="4053">MAGSTAPVQPVYGTGGAGSERPADRLLQGGYVPGAPPPAMGL</sequence>
<evidence type="ECO:0000313" key="3">
    <source>
        <dbReference type="Proteomes" id="UP000007517"/>
    </source>
</evidence>
<feature type="region of interest" description="Disordered" evidence="1">
    <location>
        <begin position="1"/>
        <end position="42"/>
    </location>
</feature>
<keyword evidence="3" id="KW-1185">Reference proteome</keyword>
<dbReference type="STRING" id="1146883.BLASA_4327"/>
<reference evidence="2 3" key="1">
    <citation type="journal article" date="2012" name="J. Bacteriol.">
        <title>Genome Sequence of Blastococcus saxobsidens DD2, a Stone-Inhabiting Bacterium.</title>
        <authorList>
            <person name="Chouaia B."/>
            <person name="Crotti E."/>
            <person name="Brusetti L."/>
            <person name="Daffonchio D."/>
            <person name="Essoussi I."/>
            <person name="Nouioui I."/>
            <person name="Sbissi I."/>
            <person name="Ghodhbane-Gtari F."/>
            <person name="Gtari M."/>
            <person name="Vacherie B."/>
            <person name="Barbe V."/>
            <person name="Medigue C."/>
            <person name="Gury J."/>
            <person name="Pujic P."/>
            <person name="Normand P."/>
        </authorList>
    </citation>
    <scope>NUCLEOTIDE SEQUENCE [LARGE SCALE GENOMIC DNA]</scope>
    <source>
        <strain evidence="2 3">DD2</strain>
    </source>
</reference>
<evidence type="ECO:0000256" key="1">
    <source>
        <dbReference type="SAM" id="MobiDB-lite"/>
    </source>
</evidence>
<dbReference type="AlphaFoldDB" id="H6RMW2"/>
<dbReference type="HOGENOM" id="CLU_3247998_0_0_11"/>
<gene>
    <name evidence="2" type="ordered locus">BLASA_4327</name>
</gene>